<comment type="caution">
    <text evidence="6">Lacks conserved residue(s) required for the propagation of feature annotation.</text>
</comment>
<dbReference type="Gene3D" id="3.40.50.150">
    <property type="entry name" value="Vaccinia Virus protein VP39"/>
    <property type="match status" value="1"/>
</dbReference>
<dbReference type="Proteomes" id="UP001142610">
    <property type="component" value="Unassembled WGS sequence"/>
</dbReference>
<dbReference type="GO" id="GO:0070043">
    <property type="term" value="F:rRNA (guanine-N7-)-methyltransferase activity"/>
    <property type="evidence" value="ECO:0007669"/>
    <property type="project" value="UniProtKB-UniRule"/>
</dbReference>
<dbReference type="EMBL" id="JANIBC010000001">
    <property type="protein sequence ID" value="MCQ8183813.1"/>
    <property type="molecule type" value="Genomic_DNA"/>
</dbReference>
<dbReference type="InterPro" id="IPR003682">
    <property type="entry name" value="rRNA_ssu_MeTfrase_G"/>
</dbReference>
<keyword evidence="2 6" id="KW-0698">rRNA processing</keyword>
<comment type="subcellular location">
    <subcellularLocation>
        <location evidence="6">Cytoplasm</location>
    </subcellularLocation>
</comment>
<dbReference type="EC" id="2.1.1.170" evidence="6"/>
<dbReference type="PIRSF" id="PIRSF003078">
    <property type="entry name" value="GidB"/>
    <property type="match status" value="1"/>
</dbReference>
<dbReference type="GO" id="GO:0005829">
    <property type="term" value="C:cytosol"/>
    <property type="evidence" value="ECO:0007669"/>
    <property type="project" value="TreeGrafter"/>
</dbReference>
<evidence type="ECO:0000256" key="6">
    <source>
        <dbReference type="HAMAP-Rule" id="MF_00074"/>
    </source>
</evidence>
<keyword evidence="1 6" id="KW-0963">Cytoplasm</keyword>
<keyword evidence="4 6" id="KW-0808">Transferase</keyword>
<feature type="binding site" evidence="6">
    <location>
        <position position="77"/>
    </location>
    <ligand>
        <name>S-adenosyl-L-methionine</name>
        <dbReference type="ChEBI" id="CHEBI:59789"/>
    </ligand>
</feature>
<accession>A0A9X2RIP7</accession>
<dbReference type="SUPFAM" id="SSF53335">
    <property type="entry name" value="S-adenosyl-L-methionine-dependent methyltransferases"/>
    <property type="match status" value="1"/>
</dbReference>
<dbReference type="CDD" id="cd02440">
    <property type="entry name" value="AdoMet_MTases"/>
    <property type="match status" value="1"/>
</dbReference>
<dbReference type="NCBIfam" id="TIGR00138">
    <property type="entry name" value="rsmG_gidB"/>
    <property type="match status" value="1"/>
</dbReference>
<keyword evidence="5 6" id="KW-0949">S-adenosyl-L-methionine</keyword>
<comment type="similarity">
    <text evidence="6">Belongs to the methyltransferase superfamily. RNA methyltransferase RsmG family.</text>
</comment>
<dbReference type="PANTHER" id="PTHR31760">
    <property type="entry name" value="S-ADENOSYL-L-METHIONINE-DEPENDENT METHYLTRANSFERASES SUPERFAMILY PROTEIN"/>
    <property type="match status" value="1"/>
</dbReference>
<keyword evidence="3 6" id="KW-0489">Methyltransferase</keyword>
<name>A0A9X2RIP7_9PROT</name>
<dbReference type="RefSeq" id="WP_256617616.1">
    <property type="nucleotide sequence ID" value="NZ_JANIBC010000001.1"/>
</dbReference>
<feature type="binding site" evidence="6">
    <location>
        <position position="72"/>
    </location>
    <ligand>
        <name>S-adenosyl-L-methionine</name>
        <dbReference type="ChEBI" id="CHEBI:59789"/>
    </ligand>
</feature>
<evidence type="ECO:0000256" key="1">
    <source>
        <dbReference type="ARBA" id="ARBA00022490"/>
    </source>
</evidence>
<dbReference type="PANTHER" id="PTHR31760:SF0">
    <property type="entry name" value="S-ADENOSYL-L-METHIONINE-DEPENDENT METHYLTRANSFERASES SUPERFAMILY PROTEIN"/>
    <property type="match status" value="1"/>
</dbReference>
<keyword evidence="8" id="KW-1185">Reference proteome</keyword>
<dbReference type="HAMAP" id="MF_00074">
    <property type="entry name" value="16SrRNA_methyltr_G"/>
    <property type="match status" value="1"/>
</dbReference>
<evidence type="ECO:0000256" key="2">
    <source>
        <dbReference type="ARBA" id="ARBA00022552"/>
    </source>
</evidence>
<proteinExistence type="inferred from homology"/>
<sequence>MRDLEGFAALHNATDRQVEALQVYDEELLSTSAHTNLIARSTLEDRWSRHYHDSAQLLPLLPKAPYRLLDLGTGAGFPGMVLRILTMEEEGARYTFCDSVQKKAAFLSRVAEKAQLPLARIVPARAEQAFRDERFDVITARAVTNLTALLSLAAPLLATEGRLIAPKGRRAQVELDAASEDWSFDLERHDSKTDAEASILVLRNIEARP</sequence>
<feature type="binding site" evidence="6">
    <location>
        <position position="141"/>
    </location>
    <ligand>
        <name>S-adenosyl-L-methionine</name>
        <dbReference type="ChEBI" id="CHEBI:59789"/>
    </ligand>
</feature>
<dbReference type="Pfam" id="PF02527">
    <property type="entry name" value="GidB"/>
    <property type="match status" value="1"/>
</dbReference>
<comment type="function">
    <text evidence="6">Specifically methylates the N7 position of guanine in position 527 of 16S rRNA.</text>
</comment>
<protein>
    <recommendedName>
        <fullName evidence="6">Ribosomal RNA small subunit methyltransferase G</fullName>
        <ecNumber evidence="6">2.1.1.170</ecNumber>
    </recommendedName>
    <alternativeName>
        <fullName evidence="6">16S rRNA 7-methylguanosine methyltransferase</fullName>
        <shortName evidence="6">16S rRNA m7G methyltransferase</shortName>
    </alternativeName>
</protein>
<reference evidence="7" key="1">
    <citation type="submission" date="2022-07" db="EMBL/GenBank/DDBJ databases">
        <title>Parvularcula maris sp. nov., an algicidal bacterium isolated from seawater.</title>
        <authorList>
            <person name="Li F."/>
        </authorList>
    </citation>
    <scope>NUCLEOTIDE SEQUENCE</scope>
    <source>
        <strain evidence="7">BGMRC 0090</strain>
    </source>
</reference>
<dbReference type="InterPro" id="IPR029063">
    <property type="entry name" value="SAM-dependent_MTases_sf"/>
</dbReference>
<evidence type="ECO:0000313" key="8">
    <source>
        <dbReference type="Proteomes" id="UP001142610"/>
    </source>
</evidence>
<dbReference type="AlphaFoldDB" id="A0A9X2RIP7"/>
<comment type="catalytic activity">
    <reaction evidence="6">
        <text>guanosine(527) in 16S rRNA + S-adenosyl-L-methionine = N(7)-methylguanosine(527) in 16S rRNA + S-adenosyl-L-homocysteine</text>
        <dbReference type="Rhea" id="RHEA:42732"/>
        <dbReference type="Rhea" id="RHEA-COMP:10209"/>
        <dbReference type="Rhea" id="RHEA-COMP:10210"/>
        <dbReference type="ChEBI" id="CHEBI:57856"/>
        <dbReference type="ChEBI" id="CHEBI:59789"/>
        <dbReference type="ChEBI" id="CHEBI:74269"/>
        <dbReference type="ChEBI" id="CHEBI:74480"/>
        <dbReference type="EC" id="2.1.1.170"/>
    </reaction>
</comment>
<evidence type="ECO:0000256" key="3">
    <source>
        <dbReference type="ARBA" id="ARBA00022603"/>
    </source>
</evidence>
<gene>
    <name evidence="6 7" type="primary">rsmG</name>
    <name evidence="7" type="ORF">NOG11_00270</name>
</gene>
<evidence type="ECO:0000256" key="5">
    <source>
        <dbReference type="ARBA" id="ARBA00022691"/>
    </source>
</evidence>
<organism evidence="7 8">
    <name type="scientific">Parvularcula maris</name>
    <dbReference type="NCBI Taxonomy" id="2965077"/>
    <lineage>
        <taxon>Bacteria</taxon>
        <taxon>Pseudomonadati</taxon>
        <taxon>Pseudomonadota</taxon>
        <taxon>Alphaproteobacteria</taxon>
        <taxon>Parvularculales</taxon>
        <taxon>Parvularculaceae</taxon>
        <taxon>Parvularcula</taxon>
    </lineage>
</organism>
<evidence type="ECO:0000256" key="4">
    <source>
        <dbReference type="ARBA" id="ARBA00022679"/>
    </source>
</evidence>
<evidence type="ECO:0000313" key="7">
    <source>
        <dbReference type="EMBL" id="MCQ8183813.1"/>
    </source>
</evidence>
<comment type="caution">
    <text evidence="7">The sequence shown here is derived from an EMBL/GenBank/DDBJ whole genome shotgun (WGS) entry which is preliminary data.</text>
</comment>
<feature type="binding site" evidence="6">
    <location>
        <begin position="126"/>
        <end position="127"/>
    </location>
    <ligand>
        <name>S-adenosyl-L-methionine</name>
        <dbReference type="ChEBI" id="CHEBI:59789"/>
    </ligand>
</feature>